<dbReference type="Proteomes" id="UP000053800">
    <property type="component" value="Unassembled WGS sequence"/>
</dbReference>
<protein>
    <submittedName>
        <fullName evidence="1">Uncharacterized protein</fullName>
    </submittedName>
</protein>
<accession>A0ABR5B1L4</accession>
<gene>
    <name evidence="1" type="ORF">I314_06718</name>
</gene>
<name>A0ABR5B1L4_CRYGA</name>
<reference evidence="1 2" key="1">
    <citation type="submission" date="2015-01" db="EMBL/GenBank/DDBJ databases">
        <title>The Genome Sequence of Cryptococcus gattii CA1873.</title>
        <authorList>
            <consortium name="The Broad Institute Genomics Platform"/>
            <person name="Cuomo C."/>
            <person name="Litvintseva A."/>
            <person name="Chen Y."/>
            <person name="Heitman J."/>
            <person name="Sun S."/>
            <person name="Springer D."/>
            <person name="Dromer F."/>
            <person name="Young S."/>
            <person name="Zeng Q."/>
            <person name="Gargeya S."/>
            <person name="Abouelleil A."/>
            <person name="Alvarado L."/>
            <person name="Chapman S.B."/>
            <person name="Gainer-Dewar J."/>
            <person name="Goldberg J."/>
            <person name="Griggs A."/>
            <person name="Gujja S."/>
            <person name="Hansen M."/>
            <person name="Howarth C."/>
            <person name="Imamovic A."/>
            <person name="Larimer J."/>
            <person name="Murphy C."/>
            <person name="Naylor J."/>
            <person name="Pearson M."/>
            <person name="Priest M."/>
            <person name="Roberts A."/>
            <person name="Saif S."/>
            <person name="Shea T."/>
            <person name="Sykes S."/>
            <person name="Wortman J."/>
            <person name="Nusbaum C."/>
            <person name="Birren B."/>
        </authorList>
    </citation>
    <scope>NUCLEOTIDE SEQUENCE [LARGE SCALE GENOMIC DNA]</scope>
    <source>
        <strain evidence="1 2">CA1873</strain>
    </source>
</reference>
<proteinExistence type="predicted"/>
<keyword evidence="2" id="KW-1185">Reference proteome</keyword>
<evidence type="ECO:0000313" key="2">
    <source>
        <dbReference type="Proteomes" id="UP000053800"/>
    </source>
</evidence>
<organism evidence="1 2">
    <name type="scientific">Cryptococcus bacillisporus CA1873</name>
    <dbReference type="NCBI Taxonomy" id="1296111"/>
    <lineage>
        <taxon>Eukaryota</taxon>
        <taxon>Fungi</taxon>
        <taxon>Dikarya</taxon>
        <taxon>Basidiomycota</taxon>
        <taxon>Agaricomycotina</taxon>
        <taxon>Tremellomycetes</taxon>
        <taxon>Tremellales</taxon>
        <taxon>Cryptococcaceae</taxon>
        <taxon>Cryptococcus</taxon>
        <taxon>Cryptococcus gattii species complex</taxon>
    </lineage>
</organism>
<dbReference type="EMBL" id="KN848914">
    <property type="protein sequence ID" value="KIR57482.1"/>
    <property type="molecule type" value="Genomic_DNA"/>
</dbReference>
<evidence type="ECO:0000313" key="1">
    <source>
        <dbReference type="EMBL" id="KIR57482.1"/>
    </source>
</evidence>
<sequence>MGDEYITGSWKITQWLSKSTVQRDTLPIEFVEIGINKL</sequence>